<evidence type="ECO:0000256" key="7">
    <source>
        <dbReference type="PROSITE-ProRule" id="PRU00723"/>
    </source>
</evidence>
<sequence length="727" mass="79318">MDNNEATSTVLSRIKSLDPENGSKIVGYLLIKEIGEKEMIRLAFGPENHLISLINQVKAEMAAAANTPSASPFIPIANPNRPNPFAQSSPRIIVPNNGFMSPSSPSSPWFHSPKQGASASSLSYAAVVNGAAGNNSPSPFASPSNPSFVSPFFQNGDDEALFLEDGGKNMDFTDPIVSPGGRSDSMLFPFGNCSENHPQFLHRRSVSVNDVFLGQSDESSSNVLGGGFGWKPCMYFAKGFCKNGGGCKFVHGGFGGDSPDGSPKFDGFDELMRMKAIQHQRMAMAAGAPMPFNNRCMSLLNDSPRSAAAAALMMGDDYLPFGRCRHDRSDFAGFGFREHPNSSSRQIYLTFPADSTFKEEDVSTYFSTFGPVQDVRIPYQQKRMFGFVTFVYPETVKQILAKGNPHFVPFPAPGYPQMNPGLGHSIETEGINQEELIGVNTGNDEAVSPTMPDDPQDNESNDSNGNGCDSNKAKVPSVNESDPPASNLEHILPDSLFASPTKSQQSLVSSAAEMDDTIPSTSTLPSSNLFPSLTPGRTMASLSSRFSEMPSVTCILRWATYKDDPTCPQCKHPFEFLNLHRSLDGSINDYMIEESVCLLLRASWFVPMVVECRDEVEDEVDDYYAYEDEEDDLNEVYLGNSSSLRIGNRRWGDNGFVRGGRQEARPVFRPNVQDSGGGSSSREPKNKETMKDTAAMGRRAKRALKREAADKAAAAKHQQRLARLGRT</sequence>
<comment type="caution">
    <text evidence="11">The sequence shown here is derived from an EMBL/GenBank/DDBJ whole genome shotgun (WGS) entry which is preliminary data.</text>
</comment>
<feature type="compositionally biased region" description="Polar residues" evidence="8">
    <location>
        <begin position="518"/>
        <end position="530"/>
    </location>
</feature>
<dbReference type="Pfam" id="PF00076">
    <property type="entry name" value="RRM_1"/>
    <property type="match status" value="1"/>
</dbReference>
<evidence type="ECO:0000256" key="3">
    <source>
        <dbReference type="ARBA" id="ARBA00022833"/>
    </source>
</evidence>
<keyword evidence="2 7" id="KW-0863">Zinc-finger</keyword>
<evidence type="ECO:0000256" key="1">
    <source>
        <dbReference type="ARBA" id="ARBA00022723"/>
    </source>
</evidence>
<dbReference type="FunFam" id="3.30.70.330:FF:000678">
    <property type="entry name" value="zinc finger CCCH domain-containing protein 53-like isoform X2"/>
    <property type="match status" value="1"/>
</dbReference>
<feature type="region of interest" description="Disordered" evidence="8">
    <location>
        <begin position="502"/>
        <end position="530"/>
    </location>
</feature>
<dbReference type="Gramene" id="KZM86630">
    <property type="protein sequence ID" value="KZM86630"/>
    <property type="gene ID" value="DCAR_023764"/>
</dbReference>
<dbReference type="InterPro" id="IPR000571">
    <property type="entry name" value="Znf_CCCH"/>
</dbReference>
<dbReference type="InterPro" id="IPR000504">
    <property type="entry name" value="RRM_dom"/>
</dbReference>
<dbReference type="AlphaFoldDB" id="A0A161ZKT1"/>
<evidence type="ECO:0000259" key="9">
    <source>
        <dbReference type="PROSITE" id="PS50102"/>
    </source>
</evidence>
<feature type="zinc finger region" description="C3H1-type" evidence="7">
    <location>
        <begin position="227"/>
        <end position="254"/>
    </location>
</feature>
<dbReference type="InterPro" id="IPR034365">
    <property type="entry name" value="AtC3H46-like_RRM"/>
</dbReference>
<dbReference type="InterPro" id="IPR012677">
    <property type="entry name" value="Nucleotide-bd_a/b_plait_sf"/>
</dbReference>
<dbReference type="CDD" id="cd12458">
    <property type="entry name" value="RRM_AtC3H46_like"/>
    <property type="match status" value="1"/>
</dbReference>
<evidence type="ECO:0000259" key="10">
    <source>
        <dbReference type="PROSITE" id="PS50103"/>
    </source>
</evidence>
<keyword evidence="3 7" id="KW-0862">Zinc</keyword>
<dbReference type="SMART" id="SM00360">
    <property type="entry name" value="RRM"/>
    <property type="match status" value="1"/>
</dbReference>
<dbReference type="Pfam" id="PF23182">
    <property type="entry name" value="PABC_AtC3H46"/>
    <property type="match status" value="1"/>
</dbReference>
<feature type="domain" description="RRM" evidence="9">
    <location>
        <begin position="345"/>
        <end position="413"/>
    </location>
</feature>
<feature type="region of interest" description="Disordered" evidence="8">
    <location>
        <begin position="442"/>
        <end position="490"/>
    </location>
</feature>
<feature type="domain" description="C3H1-type" evidence="10">
    <location>
        <begin position="227"/>
        <end position="254"/>
    </location>
</feature>
<dbReference type="PROSITE" id="PS50103">
    <property type="entry name" value="ZF_C3H1"/>
    <property type="match status" value="1"/>
</dbReference>
<reference evidence="11" key="1">
    <citation type="journal article" date="2016" name="Nat. Genet.">
        <title>A high-quality carrot genome assembly provides new insights into carotenoid accumulation and asterid genome evolution.</title>
        <authorList>
            <person name="Iorizzo M."/>
            <person name="Ellison S."/>
            <person name="Senalik D."/>
            <person name="Zeng P."/>
            <person name="Satapoomin P."/>
            <person name="Huang J."/>
            <person name="Bowman M."/>
            <person name="Iovene M."/>
            <person name="Sanseverino W."/>
            <person name="Cavagnaro P."/>
            <person name="Yildiz M."/>
            <person name="Macko-Podgorni A."/>
            <person name="Moranska E."/>
            <person name="Grzebelus E."/>
            <person name="Grzebelus D."/>
            <person name="Ashrafi H."/>
            <person name="Zheng Z."/>
            <person name="Cheng S."/>
            <person name="Spooner D."/>
            <person name="Van Deynze A."/>
            <person name="Simon P."/>
        </authorList>
    </citation>
    <scope>NUCLEOTIDE SEQUENCE [LARGE SCALE GENOMIC DNA]</scope>
    <source>
        <tissue evidence="11">Leaf</tissue>
    </source>
</reference>
<dbReference type="PANTHER" id="PTHR24009">
    <property type="entry name" value="RNA-BINDING (RRM/RBD/RNP MOTIFS)"/>
    <property type="match status" value="1"/>
</dbReference>
<gene>
    <name evidence="11" type="ORF">DCAR_023764</name>
</gene>
<evidence type="ECO:0000256" key="8">
    <source>
        <dbReference type="SAM" id="MobiDB-lite"/>
    </source>
</evidence>
<evidence type="ECO:0000256" key="2">
    <source>
        <dbReference type="ARBA" id="ARBA00022771"/>
    </source>
</evidence>
<name>A0A161ZKT1_DAUCS</name>
<dbReference type="InterPro" id="IPR035979">
    <property type="entry name" value="RBD_domain_sf"/>
</dbReference>
<accession>A0A161ZKT1</accession>
<feature type="region of interest" description="Disordered" evidence="8">
    <location>
        <begin position="662"/>
        <end position="727"/>
    </location>
</feature>
<keyword evidence="1 7" id="KW-0479">Metal-binding</keyword>
<feature type="compositionally biased region" description="Basic residues" evidence="8">
    <location>
        <begin position="717"/>
        <end position="727"/>
    </location>
</feature>
<dbReference type="GO" id="GO:0003723">
    <property type="term" value="F:RNA binding"/>
    <property type="evidence" value="ECO:0007669"/>
    <property type="project" value="UniProtKB-UniRule"/>
</dbReference>
<dbReference type="PROSITE" id="PS50102">
    <property type="entry name" value="RRM"/>
    <property type="match status" value="1"/>
</dbReference>
<feature type="compositionally biased region" description="Basic and acidic residues" evidence="8">
    <location>
        <begin position="682"/>
        <end position="691"/>
    </location>
</feature>
<dbReference type="SUPFAM" id="SSF54928">
    <property type="entry name" value="RNA-binding domain, RBD"/>
    <property type="match status" value="1"/>
</dbReference>
<keyword evidence="4 6" id="KW-0694">RNA-binding</keyword>
<evidence type="ECO:0000256" key="6">
    <source>
        <dbReference type="PROSITE-ProRule" id="PRU00176"/>
    </source>
</evidence>
<keyword evidence="5" id="KW-0238">DNA-binding</keyword>
<evidence type="ECO:0000256" key="5">
    <source>
        <dbReference type="ARBA" id="ARBA00023125"/>
    </source>
</evidence>
<dbReference type="GO" id="GO:0008270">
    <property type="term" value="F:zinc ion binding"/>
    <property type="evidence" value="ECO:0007669"/>
    <property type="project" value="UniProtKB-KW"/>
</dbReference>
<dbReference type="GO" id="GO:0003677">
    <property type="term" value="F:DNA binding"/>
    <property type="evidence" value="ECO:0007669"/>
    <property type="project" value="UniProtKB-KW"/>
</dbReference>
<feature type="compositionally biased region" description="Low complexity" evidence="8">
    <location>
        <begin position="461"/>
        <end position="470"/>
    </location>
</feature>
<dbReference type="Gene3D" id="3.30.70.330">
    <property type="match status" value="1"/>
</dbReference>
<organism evidence="11">
    <name type="scientific">Daucus carota subsp. sativus</name>
    <name type="common">Carrot</name>
    <dbReference type="NCBI Taxonomy" id="79200"/>
    <lineage>
        <taxon>Eukaryota</taxon>
        <taxon>Viridiplantae</taxon>
        <taxon>Streptophyta</taxon>
        <taxon>Embryophyta</taxon>
        <taxon>Tracheophyta</taxon>
        <taxon>Spermatophyta</taxon>
        <taxon>Magnoliopsida</taxon>
        <taxon>eudicotyledons</taxon>
        <taxon>Gunneridae</taxon>
        <taxon>Pentapetalae</taxon>
        <taxon>asterids</taxon>
        <taxon>campanulids</taxon>
        <taxon>Apiales</taxon>
        <taxon>Apiaceae</taxon>
        <taxon>Apioideae</taxon>
        <taxon>Scandiceae</taxon>
        <taxon>Daucinae</taxon>
        <taxon>Daucus</taxon>
        <taxon>Daucus sect. Daucus</taxon>
    </lineage>
</organism>
<protein>
    <recommendedName>
        <fullName evidence="12">C3H1-type domain-containing protein</fullName>
    </recommendedName>
</protein>
<evidence type="ECO:0000313" key="11">
    <source>
        <dbReference type="EMBL" id="KZM86630.1"/>
    </source>
</evidence>
<dbReference type="EMBL" id="LNRQ01000007">
    <property type="protein sequence ID" value="KZM86630.1"/>
    <property type="molecule type" value="Genomic_DNA"/>
</dbReference>
<dbReference type="InterPro" id="IPR056276">
    <property type="entry name" value="AtC3H46-like_PABC-like"/>
</dbReference>
<evidence type="ECO:0000256" key="4">
    <source>
        <dbReference type="ARBA" id="ARBA00022884"/>
    </source>
</evidence>
<dbReference type="PANTHER" id="PTHR24009:SF11">
    <property type="entry name" value="ZINC FINGER CCCH DOMAIN-CONTAINING PROTEIN 53-LIKE"/>
    <property type="match status" value="1"/>
</dbReference>
<evidence type="ECO:0008006" key="12">
    <source>
        <dbReference type="Google" id="ProtNLM"/>
    </source>
</evidence>
<proteinExistence type="predicted"/>